<sequence length="61" mass="6851">MAMFYLLLSEKATAHSSANDGAFRLRLMANGLAFIRDARTSTDQCHGIDQQLMHRQTRQGP</sequence>
<organism evidence="1 2">
    <name type="scientific">Pseudomonas syringae pv. coriandricola</name>
    <dbReference type="NCBI Taxonomy" id="264453"/>
    <lineage>
        <taxon>Bacteria</taxon>
        <taxon>Pseudomonadati</taxon>
        <taxon>Pseudomonadota</taxon>
        <taxon>Gammaproteobacteria</taxon>
        <taxon>Pseudomonadales</taxon>
        <taxon>Pseudomonadaceae</taxon>
        <taxon>Pseudomonas</taxon>
    </lineage>
</organism>
<name>A0A0P9L3N6_9PSED</name>
<protein>
    <submittedName>
        <fullName evidence="1">Uncharacterized protein</fullName>
    </submittedName>
</protein>
<reference evidence="1 2" key="1">
    <citation type="submission" date="2018-08" db="EMBL/GenBank/DDBJ databases">
        <title>Recombination of ecologically and evolutionarily significant loci maintains genetic cohesion in the Pseudomonas syringae species complex.</title>
        <authorList>
            <person name="Dillon M."/>
            <person name="Thakur S."/>
            <person name="Almeida R.N.D."/>
            <person name="Weir B.S."/>
            <person name="Guttman D.S."/>
        </authorList>
    </citation>
    <scope>NUCLEOTIDE SEQUENCE [LARGE SCALE GENOMIC DNA]</scope>
    <source>
        <strain evidence="1 2">ICMP 12341</strain>
    </source>
</reference>
<dbReference type="Proteomes" id="UP000271468">
    <property type="component" value="Unassembled WGS sequence"/>
</dbReference>
<evidence type="ECO:0000313" key="2">
    <source>
        <dbReference type="Proteomes" id="UP000271468"/>
    </source>
</evidence>
<accession>A0A0P9L3N6</accession>
<proteinExistence type="predicted"/>
<evidence type="ECO:0000313" key="1">
    <source>
        <dbReference type="EMBL" id="RMN06275.1"/>
    </source>
</evidence>
<dbReference type="AlphaFoldDB" id="A0A0P9L3N6"/>
<comment type="caution">
    <text evidence="1">The sequence shown here is derived from an EMBL/GenBank/DDBJ whole genome shotgun (WGS) entry which is preliminary data.</text>
</comment>
<gene>
    <name evidence="1" type="ORF">ALQ65_102275</name>
</gene>
<dbReference type="EMBL" id="RBOV01000425">
    <property type="protein sequence ID" value="RMN06275.1"/>
    <property type="molecule type" value="Genomic_DNA"/>
</dbReference>